<dbReference type="GO" id="GO:0005829">
    <property type="term" value="C:cytosol"/>
    <property type="evidence" value="ECO:0007669"/>
    <property type="project" value="TreeGrafter"/>
</dbReference>
<dbReference type="Pfam" id="PF01075">
    <property type="entry name" value="Glyco_transf_9"/>
    <property type="match status" value="1"/>
</dbReference>
<comment type="caution">
    <text evidence="3">The sequence shown here is derived from an EMBL/GenBank/DDBJ whole genome shotgun (WGS) entry which is preliminary data.</text>
</comment>
<dbReference type="AlphaFoldDB" id="A0A3N1XSJ2"/>
<organism evidence="3 4">
    <name type="scientific">Inmirania thermothiophila</name>
    <dbReference type="NCBI Taxonomy" id="1750597"/>
    <lineage>
        <taxon>Bacteria</taxon>
        <taxon>Pseudomonadati</taxon>
        <taxon>Pseudomonadota</taxon>
        <taxon>Gammaproteobacteria</taxon>
        <taxon>Chromatiales</taxon>
        <taxon>Ectothiorhodospiraceae</taxon>
        <taxon>Inmirania</taxon>
    </lineage>
</organism>
<sequence>MPRPPLAPPRRVLVVRNDKIGDFMLAWPSLALLRAALPAGEIHALVPRYTRELAEACPWIDAVVEDPGPEAGGRALRGLAAELRRRRFDAALTLFSTTRIGIALAAARIPYRLAPATKIAQVFHNRRLRQRRSRSEKPEYAYNLDLARRLLADHGVAPPPDPRPPVWRLPAAETAGLDRRLRTAHGIAPEARIVVLHPGSGGSAANLAPAQYAELARRLQPAFPVHFLVTAGPGEEAGAEALARRLRGDGLAASALPPRAGLVDFARHLALAALFIGGSTGPLHIAGALDVPTAAFYPRRRSATPLRWQTLNSPGRRLAFTPPHGAPEEDMGRIDLAAAARAISAHFLR</sequence>
<evidence type="ECO:0000256" key="2">
    <source>
        <dbReference type="ARBA" id="ARBA00022679"/>
    </source>
</evidence>
<gene>
    <name evidence="3" type="ORF">EDC57_2280</name>
</gene>
<dbReference type="Gene3D" id="3.40.50.2000">
    <property type="entry name" value="Glycogen Phosphorylase B"/>
    <property type="match status" value="2"/>
</dbReference>
<dbReference type="EMBL" id="RJVI01000003">
    <property type="protein sequence ID" value="ROR29609.1"/>
    <property type="molecule type" value="Genomic_DNA"/>
</dbReference>
<evidence type="ECO:0000256" key="1">
    <source>
        <dbReference type="ARBA" id="ARBA00022676"/>
    </source>
</evidence>
<dbReference type="InterPro" id="IPR002201">
    <property type="entry name" value="Glyco_trans_9"/>
</dbReference>
<dbReference type="GO" id="GO:0009244">
    <property type="term" value="P:lipopolysaccharide core region biosynthetic process"/>
    <property type="evidence" value="ECO:0007669"/>
    <property type="project" value="TreeGrafter"/>
</dbReference>
<dbReference type="OrthoDB" id="9797795at2"/>
<protein>
    <submittedName>
        <fullName evidence="3">ADP-heptose:LPS heptosyltransferase</fullName>
    </submittedName>
</protein>
<dbReference type="InterPro" id="IPR051199">
    <property type="entry name" value="LPS_LOS_Heptosyltrfase"/>
</dbReference>
<accession>A0A3N1XSJ2</accession>
<dbReference type="Proteomes" id="UP000276634">
    <property type="component" value="Unassembled WGS sequence"/>
</dbReference>
<dbReference type="RefSeq" id="WP_123402017.1">
    <property type="nucleotide sequence ID" value="NZ_RJVI01000003.1"/>
</dbReference>
<reference evidence="3 4" key="1">
    <citation type="submission" date="2018-11" db="EMBL/GenBank/DDBJ databases">
        <title>Genomic Encyclopedia of Type Strains, Phase IV (KMG-IV): sequencing the most valuable type-strain genomes for metagenomic binning, comparative biology and taxonomic classification.</title>
        <authorList>
            <person name="Goeker M."/>
        </authorList>
    </citation>
    <scope>NUCLEOTIDE SEQUENCE [LARGE SCALE GENOMIC DNA]</scope>
    <source>
        <strain evidence="3 4">DSM 100275</strain>
    </source>
</reference>
<dbReference type="CDD" id="cd03789">
    <property type="entry name" value="GT9_LPS_heptosyltransferase"/>
    <property type="match status" value="1"/>
</dbReference>
<dbReference type="PANTHER" id="PTHR30160:SF15">
    <property type="entry name" value="GLYCOSYLTRANSFERASE HI_0523-RELATED"/>
    <property type="match status" value="1"/>
</dbReference>
<evidence type="ECO:0000313" key="3">
    <source>
        <dbReference type="EMBL" id="ROR29609.1"/>
    </source>
</evidence>
<keyword evidence="1" id="KW-0328">Glycosyltransferase</keyword>
<proteinExistence type="predicted"/>
<dbReference type="SUPFAM" id="SSF53756">
    <property type="entry name" value="UDP-Glycosyltransferase/glycogen phosphorylase"/>
    <property type="match status" value="1"/>
</dbReference>
<keyword evidence="4" id="KW-1185">Reference proteome</keyword>
<name>A0A3N1XSJ2_9GAMM</name>
<dbReference type="PANTHER" id="PTHR30160">
    <property type="entry name" value="TETRAACYLDISACCHARIDE 4'-KINASE-RELATED"/>
    <property type="match status" value="1"/>
</dbReference>
<keyword evidence="2 3" id="KW-0808">Transferase</keyword>
<evidence type="ECO:0000313" key="4">
    <source>
        <dbReference type="Proteomes" id="UP000276634"/>
    </source>
</evidence>
<dbReference type="GO" id="GO:0008713">
    <property type="term" value="F:ADP-heptose-lipopolysaccharide heptosyltransferase activity"/>
    <property type="evidence" value="ECO:0007669"/>
    <property type="project" value="TreeGrafter"/>
</dbReference>